<gene>
    <name evidence="2" type="ORF">GA0061105_13020</name>
</gene>
<dbReference type="EMBL" id="FMAJ01000030">
    <property type="protein sequence ID" value="SCB62043.1"/>
    <property type="molecule type" value="Genomic_DNA"/>
</dbReference>
<sequence>MRNYCEKVMVSFFNPKNDGVQENPLSETGAVSYGRGPELIIGVDPTVEAFLVTPSSLRSNPATAFSPALAELITLKPAEAPQTVRQETAGFLSGLLPERKVCSSTDYPEAAKFFGGHPGQDSKGDAPSASSSAPRKGERRRVRVKRLDFMTKSLTSLDLAVDGRHSFKPSKTCQRFIQYWSSKASFRQRRTIRPSQQKSEAWRNWQGRNGCCSRQSRRTGSKNRRSLQQFSSQRQAKLATHLVKQPRRIQPLEKARAHNVLPFLLMAAMRRYRCQQDRVTRHRTTPPRAACPRLSNNSMCKTPQHCHRFPSVEIHP</sequence>
<feature type="region of interest" description="Disordered" evidence="1">
    <location>
        <begin position="112"/>
        <end position="142"/>
    </location>
</feature>
<dbReference type="STRING" id="1138170.GA0061105_13020"/>
<evidence type="ECO:0000313" key="2">
    <source>
        <dbReference type="EMBL" id="SCB62043.1"/>
    </source>
</evidence>
<dbReference type="Proteomes" id="UP000198723">
    <property type="component" value="Unassembled WGS sequence"/>
</dbReference>
<name>A0A1C3YC74_9HYPH</name>
<evidence type="ECO:0000256" key="1">
    <source>
        <dbReference type="SAM" id="MobiDB-lite"/>
    </source>
</evidence>
<evidence type="ECO:0000313" key="3">
    <source>
        <dbReference type="Proteomes" id="UP000198723"/>
    </source>
</evidence>
<protein>
    <recommendedName>
        <fullName evidence="4">Nitrogen fixation protein</fullName>
    </recommendedName>
</protein>
<proteinExistence type="predicted"/>
<organism evidence="2 3">
    <name type="scientific">Rhizobium aethiopicum</name>
    <dbReference type="NCBI Taxonomy" id="1138170"/>
    <lineage>
        <taxon>Bacteria</taxon>
        <taxon>Pseudomonadati</taxon>
        <taxon>Pseudomonadota</taxon>
        <taxon>Alphaproteobacteria</taxon>
        <taxon>Hyphomicrobiales</taxon>
        <taxon>Rhizobiaceae</taxon>
        <taxon>Rhizobium/Agrobacterium group</taxon>
        <taxon>Rhizobium</taxon>
    </lineage>
</organism>
<reference evidence="2 3" key="1">
    <citation type="submission" date="2016-08" db="EMBL/GenBank/DDBJ databases">
        <authorList>
            <person name="Seilhamer J.J."/>
        </authorList>
    </citation>
    <scope>NUCLEOTIDE SEQUENCE [LARGE SCALE GENOMIC DNA]</scope>
    <source>
        <strain evidence="2 3">HBR26</strain>
    </source>
</reference>
<accession>A0A1C3YC74</accession>
<evidence type="ECO:0008006" key="4">
    <source>
        <dbReference type="Google" id="ProtNLM"/>
    </source>
</evidence>
<feature type="compositionally biased region" description="Basic residues" evidence="1">
    <location>
        <begin position="215"/>
        <end position="225"/>
    </location>
</feature>
<dbReference type="AlphaFoldDB" id="A0A1C3YC74"/>
<feature type="compositionally biased region" description="Low complexity" evidence="1">
    <location>
        <begin position="226"/>
        <end position="235"/>
    </location>
</feature>
<feature type="region of interest" description="Disordered" evidence="1">
    <location>
        <begin position="209"/>
        <end position="236"/>
    </location>
</feature>